<keyword evidence="9 24" id="KW-0812">Transmembrane</keyword>
<keyword evidence="7" id="KW-0997">Cell inner membrane</keyword>
<evidence type="ECO:0000256" key="4">
    <source>
        <dbReference type="ARBA" id="ARBA00017575"/>
    </source>
</evidence>
<feature type="binding site" evidence="21">
    <location>
        <position position="68"/>
    </location>
    <ligand>
        <name>substrate</name>
    </ligand>
</feature>
<keyword evidence="13 22" id="KW-0067">ATP-binding</keyword>
<evidence type="ECO:0000313" key="26">
    <source>
        <dbReference type="Proteomes" id="UP000234857"/>
    </source>
</evidence>
<protein>
    <recommendedName>
        <fullName evidence="4 24">Diacylglycerol kinase</fullName>
        <ecNumber evidence="3 24">2.7.1.107</ecNumber>
    </recommendedName>
</protein>
<dbReference type="InterPro" id="IPR000829">
    <property type="entry name" value="DAGK"/>
</dbReference>
<evidence type="ECO:0000256" key="1">
    <source>
        <dbReference type="ARBA" id="ARBA00004429"/>
    </source>
</evidence>
<keyword evidence="17 24" id="KW-0472">Membrane</keyword>
<keyword evidence="8 24" id="KW-0808">Transferase</keyword>
<dbReference type="GO" id="GO:0004143">
    <property type="term" value="F:ATP-dependent diacylglycerol kinase activity"/>
    <property type="evidence" value="ECO:0007669"/>
    <property type="project" value="UniProtKB-EC"/>
</dbReference>
<feature type="binding site" evidence="22">
    <location>
        <position position="75"/>
    </location>
    <ligand>
        <name>ATP</name>
        <dbReference type="ChEBI" id="CHEBI:30616"/>
    </ligand>
</feature>
<evidence type="ECO:0000256" key="16">
    <source>
        <dbReference type="ARBA" id="ARBA00023098"/>
    </source>
</evidence>
<dbReference type="GO" id="GO:0006654">
    <property type="term" value="P:phosphatidic acid biosynthetic process"/>
    <property type="evidence" value="ECO:0007669"/>
    <property type="project" value="InterPro"/>
</dbReference>
<feature type="binding site" evidence="21">
    <location>
        <begin position="29"/>
        <end position="33"/>
    </location>
    <ligand>
        <name>substrate</name>
    </ligand>
</feature>
<evidence type="ECO:0000256" key="18">
    <source>
        <dbReference type="ARBA" id="ARBA00023209"/>
    </source>
</evidence>
<evidence type="ECO:0000256" key="23">
    <source>
        <dbReference type="PIRSR" id="PIRSR600829-4"/>
    </source>
</evidence>
<keyword evidence="11 22" id="KW-0547">Nucleotide-binding</keyword>
<name>A0A2N5ZIQ0_MUIH1</name>
<feature type="binding site" evidence="21">
    <location>
        <position position="54"/>
    </location>
    <ligand>
        <name>substrate</name>
    </ligand>
</feature>
<dbReference type="Proteomes" id="UP000234857">
    <property type="component" value="Unassembled WGS sequence"/>
</dbReference>
<evidence type="ECO:0000256" key="21">
    <source>
        <dbReference type="PIRSR" id="PIRSR600829-2"/>
    </source>
</evidence>
<evidence type="ECO:0000256" key="24">
    <source>
        <dbReference type="RuleBase" id="RU363065"/>
    </source>
</evidence>
<reference evidence="25 26" key="1">
    <citation type="submission" date="2017-11" db="EMBL/GenBank/DDBJ databases">
        <title>Genome-resolved metagenomics identifies genetic mobility, metabolic interactions, and unexpected diversity in perchlorate-reducing communities.</title>
        <authorList>
            <person name="Barnum T.P."/>
            <person name="Figueroa I.A."/>
            <person name="Carlstrom C.I."/>
            <person name="Lucas L.N."/>
            <person name="Engelbrektson A.L."/>
            <person name="Coates J.D."/>
        </authorList>
    </citation>
    <scope>NUCLEOTIDE SEQUENCE [LARGE SCALE GENOMIC DNA]</scope>
    <source>
        <strain evidence="25">BM706</strain>
    </source>
</reference>
<dbReference type="EMBL" id="PKTG01000060">
    <property type="protein sequence ID" value="PLX18501.1"/>
    <property type="molecule type" value="Genomic_DNA"/>
</dbReference>
<evidence type="ECO:0000256" key="19">
    <source>
        <dbReference type="ARBA" id="ARBA00023264"/>
    </source>
</evidence>
<comment type="catalytic activity">
    <reaction evidence="24">
        <text>a 1,2-diacyl-sn-glycerol + ATP = a 1,2-diacyl-sn-glycero-3-phosphate + ADP + H(+)</text>
        <dbReference type="Rhea" id="RHEA:10272"/>
        <dbReference type="ChEBI" id="CHEBI:15378"/>
        <dbReference type="ChEBI" id="CHEBI:17815"/>
        <dbReference type="ChEBI" id="CHEBI:30616"/>
        <dbReference type="ChEBI" id="CHEBI:58608"/>
        <dbReference type="ChEBI" id="CHEBI:456216"/>
        <dbReference type="EC" id="2.7.1.107"/>
    </reaction>
</comment>
<keyword evidence="16 24" id="KW-0443">Lipid metabolism</keyword>
<evidence type="ECO:0000313" key="25">
    <source>
        <dbReference type="EMBL" id="PLX18501.1"/>
    </source>
</evidence>
<organism evidence="25 26">
    <name type="scientific">Muiribacterium halophilum</name>
    <dbReference type="NCBI Taxonomy" id="2053465"/>
    <lineage>
        <taxon>Bacteria</taxon>
        <taxon>Candidatus Muiribacteriota</taxon>
        <taxon>Candidatus Muiribacteriia</taxon>
        <taxon>Candidatus Muiribacteriales</taxon>
        <taxon>Candidatus Muiribacteriaceae</taxon>
        <taxon>Candidatus Muiribacterium</taxon>
    </lineage>
</organism>
<keyword evidence="18" id="KW-0594">Phospholipid biosynthesis</keyword>
<evidence type="ECO:0000256" key="11">
    <source>
        <dbReference type="ARBA" id="ARBA00022741"/>
    </source>
</evidence>
<keyword evidence="14 23" id="KW-0460">Magnesium</keyword>
<sequence>MRRQPKYRFFKNWSYAISGFFEVVKNETAFKIELVLFVLLTIFLFNSRIPTDNRLIMLSCFFLVIIVELLNSAIERCVDLVTKDFHELAKAAKDAAAGAVMFANFLTVVIWCYYLYKAYFIPLN</sequence>
<keyword evidence="10 23" id="KW-0479">Metal-binding</keyword>
<dbReference type="GO" id="GO:0046872">
    <property type="term" value="F:metal ion binding"/>
    <property type="evidence" value="ECO:0007669"/>
    <property type="project" value="UniProtKB-KW"/>
</dbReference>
<feature type="binding site" evidence="21">
    <location>
        <position position="8"/>
    </location>
    <ligand>
        <name>substrate</name>
    </ligand>
</feature>
<feature type="binding site" evidence="22">
    <location>
        <position position="8"/>
    </location>
    <ligand>
        <name>ATP</name>
        <dbReference type="ChEBI" id="CHEBI:30616"/>
    </ligand>
</feature>
<dbReference type="Pfam" id="PF01219">
    <property type="entry name" value="DAGK_prokar"/>
    <property type="match status" value="1"/>
</dbReference>
<evidence type="ECO:0000256" key="5">
    <source>
        <dbReference type="ARBA" id="ARBA00022475"/>
    </source>
</evidence>
<dbReference type="GO" id="GO:0005886">
    <property type="term" value="C:plasma membrane"/>
    <property type="evidence" value="ECO:0007669"/>
    <property type="project" value="UniProtKB-SubCell"/>
</dbReference>
<feature type="binding site" evidence="22">
    <location>
        <position position="15"/>
    </location>
    <ligand>
        <name>ATP</name>
        <dbReference type="ChEBI" id="CHEBI:30616"/>
    </ligand>
</feature>
<dbReference type="EC" id="2.7.1.107" evidence="3 24"/>
<dbReference type="InterPro" id="IPR036945">
    <property type="entry name" value="DAGK_sf"/>
</dbReference>
<gene>
    <name evidence="25" type="ORF">C0601_04410</name>
</gene>
<evidence type="ECO:0000256" key="15">
    <source>
        <dbReference type="ARBA" id="ARBA00022989"/>
    </source>
</evidence>
<keyword evidence="5" id="KW-1003">Cell membrane</keyword>
<feature type="transmembrane region" description="Helical" evidence="24">
    <location>
        <begin position="30"/>
        <end position="49"/>
    </location>
</feature>
<feature type="transmembrane region" description="Helical" evidence="24">
    <location>
        <begin position="55"/>
        <end position="74"/>
    </location>
</feature>
<dbReference type="PANTHER" id="PTHR34299:SF1">
    <property type="entry name" value="DIACYLGLYCEROL KINASE"/>
    <property type="match status" value="1"/>
</dbReference>
<comment type="function">
    <text evidence="24">Catalyzes the ATP-dependent phosphorylation of sn-l,2-diacylglycerol (DAG) to phosphatidic acid. Involved in the recycling of diacylglycerol produced as a by-product during membrane-derived oligosaccharide (MDO) biosynthesis.</text>
</comment>
<evidence type="ECO:0000256" key="7">
    <source>
        <dbReference type="ARBA" id="ARBA00022519"/>
    </source>
</evidence>
<feature type="binding site" evidence="23">
    <location>
        <position position="27"/>
    </location>
    <ligand>
        <name>a divalent metal cation</name>
        <dbReference type="ChEBI" id="CHEBI:60240"/>
    </ligand>
</feature>
<feature type="binding site" evidence="23">
    <location>
        <position position="75"/>
    </location>
    <ligand>
        <name>a divalent metal cation</name>
        <dbReference type="ChEBI" id="CHEBI:60240"/>
    </ligand>
</feature>
<evidence type="ECO:0000256" key="17">
    <source>
        <dbReference type="ARBA" id="ARBA00023136"/>
    </source>
</evidence>
<evidence type="ECO:0000256" key="13">
    <source>
        <dbReference type="ARBA" id="ARBA00022840"/>
    </source>
</evidence>
<dbReference type="PROSITE" id="PS01069">
    <property type="entry name" value="DAGK_PROKAR"/>
    <property type="match status" value="1"/>
</dbReference>
<feature type="transmembrane region" description="Helical" evidence="24">
    <location>
        <begin position="95"/>
        <end position="116"/>
    </location>
</feature>
<evidence type="ECO:0000256" key="10">
    <source>
        <dbReference type="ARBA" id="ARBA00022723"/>
    </source>
</evidence>
<feature type="binding site" evidence="22">
    <location>
        <position position="27"/>
    </location>
    <ligand>
        <name>ATP</name>
        <dbReference type="ChEBI" id="CHEBI:30616"/>
    </ligand>
</feature>
<evidence type="ECO:0000256" key="2">
    <source>
        <dbReference type="ARBA" id="ARBA00005967"/>
    </source>
</evidence>
<comment type="subcellular location">
    <subcellularLocation>
        <location evidence="1">Cell inner membrane</location>
        <topology evidence="1">Multi-pass membrane protein</topology>
    </subcellularLocation>
</comment>
<accession>A0A2N5ZIQ0</accession>
<dbReference type="Gene3D" id="1.10.287.3610">
    <property type="match status" value="1"/>
</dbReference>
<evidence type="ECO:0000256" key="6">
    <source>
        <dbReference type="ARBA" id="ARBA00022516"/>
    </source>
</evidence>
<keyword evidence="19 24" id="KW-1208">Phospholipid metabolism</keyword>
<dbReference type="CDD" id="cd14264">
    <property type="entry name" value="DAGK_IM"/>
    <property type="match status" value="1"/>
</dbReference>
<comment type="cofactor">
    <cofactor evidence="23">
        <name>Mg(2+)</name>
        <dbReference type="ChEBI" id="CHEBI:18420"/>
    </cofactor>
    <text evidence="23">Mn(2+), Zn(2+), Cd(2+) and Co(2+) support activity to lesser extents.</text>
</comment>
<dbReference type="GO" id="GO:0005524">
    <property type="term" value="F:ATP binding"/>
    <property type="evidence" value="ECO:0007669"/>
    <property type="project" value="UniProtKB-KW"/>
</dbReference>
<dbReference type="AlphaFoldDB" id="A0A2N5ZIQ0"/>
<evidence type="ECO:0000256" key="22">
    <source>
        <dbReference type="PIRSR" id="PIRSR600829-3"/>
    </source>
</evidence>
<comment type="caution">
    <text evidence="25">The sequence shown here is derived from an EMBL/GenBank/DDBJ whole genome shotgun (WGS) entry which is preliminary data.</text>
</comment>
<evidence type="ECO:0000256" key="14">
    <source>
        <dbReference type="ARBA" id="ARBA00022842"/>
    </source>
</evidence>
<evidence type="ECO:0000256" key="3">
    <source>
        <dbReference type="ARBA" id="ARBA00012133"/>
    </source>
</evidence>
<keyword evidence="12 24" id="KW-0418">Kinase</keyword>
<evidence type="ECO:0000256" key="12">
    <source>
        <dbReference type="ARBA" id="ARBA00022777"/>
    </source>
</evidence>
<keyword evidence="15 24" id="KW-1133">Transmembrane helix</keyword>
<feature type="active site" description="Proton acceptor" evidence="20">
    <location>
        <position position="68"/>
    </location>
</feature>
<dbReference type="PANTHER" id="PTHR34299">
    <property type="entry name" value="DIACYLGLYCEROL KINASE"/>
    <property type="match status" value="1"/>
</dbReference>
<evidence type="ECO:0000256" key="9">
    <source>
        <dbReference type="ARBA" id="ARBA00022692"/>
    </source>
</evidence>
<dbReference type="InterPro" id="IPR033718">
    <property type="entry name" value="DAGK_prok"/>
</dbReference>
<comment type="similarity">
    <text evidence="2 24">Belongs to the bacterial diacylglycerol kinase family.</text>
</comment>
<evidence type="ECO:0000256" key="20">
    <source>
        <dbReference type="PIRSR" id="PIRSR600829-1"/>
    </source>
</evidence>
<keyword evidence="6" id="KW-0444">Lipid biosynthesis</keyword>
<proteinExistence type="inferred from homology"/>
<feature type="binding site" evidence="22">
    <location>
        <begin position="93"/>
        <end position="94"/>
    </location>
    <ligand>
        <name>ATP</name>
        <dbReference type="ChEBI" id="CHEBI:30616"/>
    </ligand>
</feature>
<evidence type="ECO:0000256" key="8">
    <source>
        <dbReference type="ARBA" id="ARBA00022679"/>
    </source>
</evidence>